<dbReference type="EMBL" id="KB096324">
    <property type="protein sequence ID" value="ESO06074.1"/>
    <property type="molecule type" value="Genomic_DNA"/>
</dbReference>
<keyword evidence="4" id="KW-1185">Reference proteome</keyword>
<reference evidence="3" key="3">
    <citation type="submission" date="2015-06" db="UniProtKB">
        <authorList>
            <consortium name="EnsemblMetazoa"/>
        </authorList>
    </citation>
    <scope>IDENTIFICATION</scope>
</reference>
<evidence type="ECO:0000313" key="2">
    <source>
        <dbReference type="EMBL" id="ESO06074.1"/>
    </source>
</evidence>
<keyword evidence="1" id="KW-0472">Membrane</keyword>
<evidence type="ECO:0000313" key="3">
    <source>
        <dbReference type="EnsemblMetazoa" id="HelroP160205"/>
    </source>
</evidence>
<dbReference type="AlphaFoldDB" id="T1EPZ0"/>
<reference evidence="2 4" key="2">
    <citation type="journal article" date="2013" name="Nature">
        <title>Insights into bilaterian evolution from three spiralian genomes.</title>
        <authorList>
            <person name="Simakov O."/>
            <person name="Marletaz F."/>
            <person name="Cho S.J."/>
            <person name="Edsinger-Gonzales E."/>
            <person name="Havlak P."/>
            <person name="Hellsten U."/>
            <person name="Kuo D.H."/>
            <person name="Larsson T."/>
            <person name="Lv J."/>
            <person name="Arendt D."/>
            <person name="Savage R."/>
            <person name="Osoegawa K."/>
            <person name="de Jong P."/>
            <person name="Grimwood J."/>
            <person name="Chapman J.A."/>
            <person name="Shapiro H."/>
            <person name="Aerts A."/>
            <person name="Otillar R.P."/>
            <person name="Terry A.Y."/>
            <person name="Boore J.L."/>
            <person name="Grigoriev I.V."/>
            <person name="Lindberg D.R."/>
            <person name="Seaver E.C."/>
            <person name="Weisblat D.A."/>
            <person name="Putnam N.H."/>
            <person name="Rokhsar D.S."/>
        </authorList>
    </citation>
    <scope>NUCLEOTIDE SEQUENCE</scope>
</reference>
<dbReference type="RefSeq" id="XP_009015442.1">
    <property type="nucleotide sequence ID" value="XM_009017194.1"/>
</dbReference>
<keyword evidence="1" id="KW-1133">Transmembrane helix</keyword>
<name>T1EPZ0_HELRO</name>
<dbReference type="GeneID" id="20198640"/>
<dbReference type="EMBL" id="AMQM01000543">
    <property type="status" value="NOT_ANNOTATED_CDS"/>
    <property type="molecule type" value="Genomic_DNA"/>
</dbReference>
<dbReference type="EnsemblMetazoa" id="HelroT160205">
    <property type="protein sequence ID" value="HelroP160205"/>
    <property type="gene ID" value="HelroG160205"/>
</dbReference>
<keyword evidence="1" id="KW-0812">Transmembrane</keyword>
<evidence type="ECO:0000256" key="1">
    <source>
        <dbReference type="SAM" id="Phobius"/>
    </source>
</evidence>
<accession>T1EPZ0</accession>
<dbReference type="Proteomes" id="UP000015101">
    <property type="component" value="Unassembled WGS sequence"/>
</dbReference>
<proteinExistence type="predicted"/>
<sequence length="585" mass="65259">MAQSLYLYEGQKFNIQSCSGANLFQPHCITFHFCASFVCFVFNALPSVVEPGEENEQCDDERHPIKLFAHTNVFNYLSAHVMRASGSTSCRVVIETLAGQQVNISIMDFTTAPPRYNMNKRSLNHNNFQYAAHLSQQQHQQQLEYCHVYATVYERDMRNDITVCYNTGREKHAYTSTGSTLVLKTANHVISDENINFLIKYNAIGCADIDPPPNSKIQRINDQITVTCNISNTKWSLVCRGTEWFGWQSAVLCDAKHQREEGAYQNASFPTYGLLTAVVVGVMIGAMCGFSLLGAVLWCKRRSDQARPPHKQYDVSGLQDDLIHMHNQPLGPPTEITDYDDAGLFCDYNQLPHTHHHFPGLPKIVQQQHSQHQHQPQQQQQLANMQQCKVHHRLENGEYGYTHVWQIANGNNNSNNANDFNNSNNNKDDINKTSIASSNQLQMTSPGRSTNFTSFFGKTLPGQQERQQLSSTNALYNAGSGMVVTGGSSCGVGGDCVVASDYNAKQGYTCVMTSHDRPSLLCDHVEQELPSSSDGNVFYSFQHAAPQKLQQDGKRGEFDDGTSACCPATSTNVTSVANKLQNFYT</sequence>
<reference evidence="4" key="1">
    <citation type="submission" date="2012-12" db="EMBL/GenBank/DDBJ databases">
        <authorList>
            <person name="Hellsten U."/>
            <person name="Grimwood J."/>
            <person name="Chapman J.A."/>
            <person name="Shapiro H."/>
            <person name="Aerts A."/>
            <person name="Otillar R.P."/>
            <person name="Terry A.Y."/>
            <person name="Boore J.L."/>
            <person name="Simakov O."/>
            <person name="Marletaz F."/>
            <person name="Cho S.-J."/>
            <person name="Edsinger-Gonzales E."/>
            <person name="Havlak P."/>
            <person name="Kuo D.-H."/>
            <person name="Larsson T."/>
            <person name="Lv J."/>
            <person name="Arendt D."/>
            <person name="Savage R."/>
            <person name="Osoegawa K."/>
            <person name="de Jong P."/>
            <person name="Lindberg D.R."/>
            <person name="Seaver E.C."/>
            <person name="Weisblat D.A."/>
            <person name="Putnam N.H."/>
            <person name="Grigoriev I.V."/>
            <person name="Rokhsar D.S."/>
        </authorList>
    </citation>
    <scope>NUCLEOTIDE SEQUENCE</scope>
</reference>
<dbReference type="HOGENOM" id="CLU_466374_0_0_1"/>
<gene>
    <name evidence="3" type="primary">20198640</name>
    <name evidence="2" type="ORF">HELRODRAFT_160205</name>
</gene>
<evidence type="ECO:0000313" key="4">
    <source>
        <dbReference type="Proteomes" id="UP000015101"/>
    </source>
</evidence>
<dbReference type="KEGG" id="hro:HELRODRAFT_160205"/>
<protein>
    <submittedName>
        <fullName evidence="2 3">Uncharacterized protein</fullName>
    </submittedName>
</protein>
<feature type="transmembrane region" description="Helical" evidence="1">
    <location>
        <begin position="272"/>
        <end position="298"/>
    </location>
</feature>
<dbReference type="CTD" id="20198640"/>
<organism evidence="3 4">
    <name type="scientific">Helobdella robusta</name>
    <name type="common">Californian leech</name>
    <dbReference type="NCBI Taxonomy" id="6412"/>
    <lineage>
        <taxon>Eukaryota</taxon>
        <taxon>Metazoa</taxon>
        <taxon>Spiralia</taxon>
        <taxon>Lophotrochozoa</taxon>
        <taxon>Annelida</taxon>
        <taxon>Clitellata</taxon>
        <taxon>Hirudinea</taxon>
        <taxon>Rhynchobdellida</taxon>
        <taxon>Glossiphoniidae</taxon>
        <taxon>Helobdella</taxon>
    </lineage>
</organism>
<dbReference type="InParanoid" id="T1EPZ0"/>